<keyword evidence="1" id="KW-0808">Transferase</keyword>
<dbReference type="InterPro" id="IPR016181">
    <property type="entry name" value="Acyl_CoA_acyltransferase"/>
</dbReference>
<keyword evidence="5" id="KW-1185">Reference proteome</keyword>
<dbReference type="InterPro" id="IPR050680">
    <property type="entry name" value="YpeA/RimI_acetyltransf"/>
</dbReference>
<evidence type="ECO:0000259" key="3">
    <source>
        <dbReference type="PROSITE" id="PS51186"/>
    </source>
</evidence>
<evidence type="ECO:0000313" key="5">
    <source>
        <dbReference type="Proteomes" id="UP000737171"/>
    </source>
</evidence>
<dbReference type="PANTHER" id="PTHR43420">
    <property type="entry name" value="ACETYLTRANSFERASE"/>
    <property type="match status" value="1"/>
</dbReference>
<accession>A0ABX2EMA0</accession>
<gene>
    <name evidence="4" type="ORF">HLB44_22190</name>
</gene>
<evidence type="ECO:0000256" key="2">
    <source>
        <dbReference type="ARBA" id="ARBA00023315"/>
    </source>
</evidence>
<sequence>MSPSAPPITVRRATQADAAAYARIMGDPDVLPGLLQVPYTSEELWRTRLAEILAPGKPDLILVAERAGADGLPQVVGNAGLHPAGLQVRRRHVMGLGLAVASEAQGQGVGTALMQALCDWSDRWGQVLRMELNVFADNARAIALYTRFGFRQEGVHRAYALRDGQYVDTVSMARLHPAPPRIDAVAGGA</sequence>
<name>A0ABX2EMA0_9BURK</name>
<feature type="domain" description="N-acetyltransferase" evidence="3">
    <location>
        <begin position="8"/>
        <end position="177"/>
    </location>
</feature>
<comment type="caution">
    <text evidence="4">The sequence shown here is derived from an EMBL/GenBank/DDBJ whole genome shotgun (WGS) entry which is preliminary data.</text>
</comment>
<dbReference type="RefSeq" id="WP_173127226.1">
    <property type="nucleotide sequence ID" value="NZ_JABRWJ010000007.1"/>
</dbReference>
<dbReference type="Proteomes" id="UP000737171">
    <property type="component" value="Unassembled WGS sequence"/>
</dbReference>
<reference evidence="4 5" key="1">
    <citation type="submission" date="2020-05" db="EMBL/GenBank/DDBJ databases">
        <title>Aquincola sp. isolate from soil.</title>
        <authorList>
            <person name="Han J."/>
            <person name="Kim D.-U."/>
        </authorList>
    </citation>
    <scope>NUCLEOTIDE SEQUENCE [LARGE SCALE GENOMIC DNA]</scope>
    <source>
        <strain evidence="4 5">S2</strain>
    </source>
</reference>
<dbReference type="Gene3D" id="3.40.630.30">
    <property type="match status" value="1"/>
</dbReference>
<dbReference type="CDD" id="cd04301">
    <property type="entry name" value="NAT_SF"/>
    <property type="match status" value="1"/>
</dbReference>
<dbReference type="EMBL" id="JABRWJ010000007">
    <property type="protein sequence ID" value="NRF69719.1"/>
    <property type="molecule type" value="Genomic_DNA"/>
</dbReference>
<organism evidence="4 5">
    <name type="scientific">Pseudaquabacterium terrae</name>
    <dbReference type="NCBI Taxonomy" id="2732868"/>
    <lineage>
        <taxon>Bacteria</taxon>
        <taxon>Pseudomonadati</taxon>
        <taxon>Pseudomonadota</taxon>
        <taxon>Betaproteobacteria</taxon>
        <taxon>Burkholderiales</taxon>
        <taxon>Sphaerotilaceae</taxon>
        <taxon>Pseudaquabacterium</taxon>
    </lineage>
</organism>
<evidence type="ECO:0000256" key="1">
    <source>
        <dbReference type="ARBA" id="ARBA00022679"/>
    </source>
</evidence>
<evidence type="ECO:0000313" key="4">
    <source>
        <dbReference type="EMBL" id="NRF69719.1"/>
    </source>
</evidence>
<dbReference type="PROSITE" id="PS51186">
    <property type="entry name" value="GNAT"/>
    <property type="match status" value="1"/>
</dbReference>
<dbReference type="SUPFAM" id="SSF55729">
    <property type="entry name" value="Acyl-CoA N-acyltransferases (Nat)"/>
    <property type="match status" value="1"/>
</dbReference>
<proteinExistence type="predicted"/>
<dbReference type="Pfam" id="PF00583">
    <property type="entry name" value="Acetyltransf_1"/>
    <property type="match status" value="1"/>
</dbReference>
<dbReference type="InterPro" id="IPR000182">
    <property type="entry name" value="GNAT_dom"/>
</dbReference>
<protein>
    <submittedName>
        <fullName evidence="4">GNAT family N-acetyltransferase</fullName>
    </submittedName>
</protein>
<keyword evidence="2" id="KW-0012">Acyltransferase</keyword>